<organism evidence="3 4">
    <name type="scientific">Sphingobium lignivorans</name>
    <dbReference type="NCBI Taxonomy" id="2735886"/>
    <lineage>
        <taxon>Bacteria</taxon>
        <taxon>Pseudomonadati</taxon>
        <taxon>Pseudomonadota</taxon>
        <taxon>Alphaproteobacteria</taxon>
        <taxon>Sphingomonadales</taxon>
        <taxon>Sphingomonadaceae</taxon>
        <taxon>Sphingobium</taxon>
    </lineage>
</organism>
<dbReference type="EMBL" id="JACHKA010000001">
    <property type="protein sequence ID" value="MBB5987158.1"/>
    <property type="molecule type" value="Genomic_DNA"/>
</dbReference>
<dbReference type="Proteomes" id="UP001138540">
    <property type="component" value="Unassembled WGS sequence"/>
</dbReference>
<reference evidence="3 4" key="1">
    <citation type="submission" date="2020-08" db="EMBL/GenBank/DDBJ databases">
        <title>Exploring microbial biodiversity for novel pathways involved in the catabolism of aromatic compounds derived from lignin.</title>
        <authorList>
            <person name="Elkins J."/>
        </authorList>
    </citation>
    <scope>NUCLEOTIDE SEQUENCE [LARGE SCALE GENOMIC DNA]</scope>
    <source>
        <strain evidence="3 4">B1D3A</strain>
    </source>
</reference>
<proteinExistence type="predicted"/>
<evidence type="ECO:0000256" key="2">
    <source>
        <dbReference type="SAM" id="SignalP"/>
    </source>
</evidence>
<gene>
    <name evidence="3" type="ORF">HNP60_003132</name>
</gene>
<comment type="caution">
    <text evidence="3">The sequence shown here is derived from an EMBL/GenBank/DDBJ whole genome shotgun (WGS) entry which is preliminary data.</text>
</comment>
<evidence type="ECO:0000313" key="4">
    <source>
        <dbReference type="Proteomes" id="UP001138540"/>
    </source>
</evidence>
<keyword evidence="2" id="KW-0732">Signal</keyword>
<sequence length="196" mass="21414">MRAPLLLLALGTTLMGLPMGSAAMAQDVPAIGPQDTEKVKQVFVYGDDPCPASSGDEIVVCARMPDNERYRIPKDLRTDPLDPKVQSWANRARSIEYVGREGIDSCSPTGGGGFTGCFQQIARAAREERQTMLGSATWADAVEKARSERLGNLDAESEEIEQQAREEEAEAARLKAAQEAQQKKQKEQGPREPQPQ</sequence>
<accession>A0ABR6NKY4</accession>
<feature type="compositionally biased region" description="Basic and acidic residues" evidence="1">
    <location>
        <begin position="181"/>
        <end position="190"/>
    </location>
</feature>
<feature type="chain" id="PRO_5046423395" evidence="2">
    <location>
        <begin position="26"/>
        <end position="196"/>
    </location>
</feature>
<evidence type="ECO:0000313" key="3">
    <source>
        <dbReference type="EMBL" id="MBB5987158.1"/>
    </source>
</evidence>
<evidence type="ECO:0000256" key="1">
    <source>
        <dbReference type="SAM" id="MobiDB-lite"/>
    </source>
</evidence>
<feature type="region of interest" description="Disordered" evidence="1">
    <location>
        <begin position="149"/>
        <end position="196"/>
    </location>
</feature>
<dbReference type="RefSeq" id="WP_184053053.1">
    <property type="nucleotide sequence ID" value="NZ_JACHKA010000001.1"/>
</dbReference>
<keyword evidence="4" id="KW-1185">Reference proteome</keyword>
<name>A0ABR6NKY4_9SPHN</name>
<feature type="signal peptide" evidence="2">
    <location>
        <begin position="1"/>
        <end position="25"/>
    </location>
</feature>
<protein>
    <submittedName>
        <fullName evidence="3">Uncharacterized protein</fullName>
    </submittedName>
</protein>
<feature type="compositionally biased region" description="Basic and acidic residues" evidence="1">
    <location>
        <begin position="162"/>
        <end position="173"/>
    </location>
</feature>